<dbReference type="EMBL" id="MH382836">
    <property type="protein sequence ID" value="AXC36489.1"/>
    <property type="molecule type" value="Genomic_DNA"/>
</dbReference>
<evidence type="ECO:0000313" key="1">
    <source>
        <dbReference type="EMBL" id="AXC36489.1"/>
    </source>
</evidence>
<proteinExistence type="predicted"/>
<reference evidence="1 2" key="1">
    <citation type="submission" date="2018-05" db="EMBL/GenBank/DDBJ databases">
        <title>Genomic characterization of a novel Pseudomonas phage phCDa.</title>
        <authorList>
            <person name="Chen C."/>
            <person name="Lu D."/>
            <person name="Wang J."/>
            <person name="Fu R."/>
        </authorList>
    </citation>
    <scope>NUCLEOTIDE SEQUENCE [LARGE SCALE GENOMIC DNA]</scope>
</reference>
<dbReference type="Proteomes" id="UP000252224">
    <property type="component" value="Segment"/>
</dbReference>
<keyword evidence="2" id="KW-1185">Reference proteome</keyword>
<organism evidence="1 2">
    <name type="scientific">Pseudomonas phage phCDa</name>
    <dbReference type="NCBI Taxonomy" id="2268587"/>
    <lineage>
        <taxon>Viruses</taxon>
        <taxon>Duplodnaviria</taxon>
        <taxon>Heunggongvirae</taxon>
        <taxon>Uroviricota</taxon>
        <taxon>Caudoviricetes</taxon>
        <taxon>Schitoviridae</taxon>
        <taxon>Shizishanvirus</taxon>
        <taxon>Shizishanvirus phCDa</taxon>
    </lineage>
</organism>
<evidence type="ECO:0000313" key="2">
    <source>
        <dbReference type="Proteomes" id="UP000252224"/>
    </source>
</evidence>
<sequence length="103" mass="12051">MKTLWVILNDDKSAVVEVFETEDVDSHRHWGKFFQHRAGNVFCRRVHKLTPQSTKPSDIETAWYANYFYWTNTSSWGYGEPSGMAWSACMALPEPLKMLEFLE</sequence>
<accession>A0A2Z5H966</accession>
<gene>
    <name evidence="1" type="ORF">phCDa_45</name>
</gene>
<protein>
    <submittedName>
        <fullName evidence="1">Uncharacterized protein</fullName>
    </submittedName>
</protein>
<name>A0A2Z5H966_9CAUD</name>